<comment type="caution">
    <text evidence="2">The sequence shown here is derived from an EMBL/GenBank/DDBJ whole genome shotgun (WGS) entry which is preliminary data.</text>
</comment>
<reference evidence="2 3" key="1">
    <citation type="journal article" date="2014" name="Mol. Ecol.">
        <title>Evolution of Synechococcus.</title>
        <authorList>
            <person name="Dvorak P."/>
            <person name="Casamatta D."/>
            <person name="Hasler P."/>
            <person name="Poulickova A."/>
            <person name="Ondrej V."/>
            <person name="Sanges R."/>
        </authorList>
    </citation>
    <scope>NUCLEOTIDE SEQUENCE [LARGE SCALE GENOMIC DNA]</scope>
    <source>
        <strain evidence="2 3">CAUP A 1101</strain>
    </source>
</reference>
<gene>
    <name evidence="2" type="ORF">DO97_01855</name>
</gene>
<feature type="chain" id="PRO_5001941037" evidence="1">
    <location>
        <begin position="24"/>
        <end position="67"/>
    </location>
</feature>
<dbReference type="Proteomes" id="UP000030170">
    <property type="component" value="Unassembled WGS sequence"/>
</dbReference>
<sequence>MLGSSVLGLFAASALLLASAADASTAQRNAGYRQCMAQFGRNNGLGRNSNMDRLIVCENQVDKRYGP</sequence>
<dbReference type="AlphaFoldDB" id="A0A098TLD1"/>
<evidence type="ECO:0000313" key="2">
    <source>
        <dbReference type="EMBL" id="KGF73109.1"/>
    </source>
</evidence>
<accession>A0A098TLD1</accession>
<protein>
    <submittedName>
        <fullName evidence="2">Uncharacterized protein</fullName>
    </submittedName>
</protein>
<keyword evidence="3" id="KW-1185">Reference proteome</keyword>
<organism evidence="2 3">
    <name type="scientific">Neosynechococcus sphagnicola sy1</name>
    <dbReference type="NCBI Taxonomy" id="1497020"/>
    <lineage>
        <taxon>Bacteria</taxon>
        <taxon>Bacillati</taxon>
        <taxon>Cyanobacteriota</taxon>
        <taxon>Cyanophyceae</taxon>
        <taxon>Neosynechococcales</taxon>
        <taxon>Neosynechococcaceae</taxon>
        <taxon>Neosynechococcus</taxon>
    </lineage>
</organism>
<dbReference type="EMBL" id="JJML01000015">
    <property type="protein sequence ID" value="KGF73109.1"/>
    <property type="molecule type" value="Genomic_DNA"/>
</dbReference>
<dbReference type="STRING" id="1497020.DO97_01855"/>
<feature type="signal peptide" evidence="1">
    <location>
        <begin position="1"/>
        <end position="23"/>
    </location>
</feature>
<name>A0A098TLD1_9CYAN</name>
<proteinExistence type="predicted"/>
<evidence type="ECO:0000313" key="3">
    <source>
        <dbReference type="Proteomes" id="UP000030170"/>
    </source>
</evidence>
<keyword evidence="1" id="KW-0732">Signal</keyword>
<evidence type="ECO:0000256" key="1">
    <source>
        <dbReference type="SAM" id="SignalP"/>
    </source>
</evidence>